<dbReference type="KEGG" id="asau:88171156"/>
<evidence type="ECO:0000256" key="4">
    <source>
        <dbReference type="ARBA" id="ARBA00023002"/>
    </source>
</evidence>
<feature type="transmembrane region" description="Helical" evidence="6">
    <location>
        <begin position="35"/>
        <end position="52"/>
    </location>
</feature>
<keyword evidence="6" id="KW-0472">Membrane</keyword>
<feature type="domain" description="ERV/ALR sulfhydryl oxidase" evidence="7">
    <location>
        <begin position="117"/>
        <end position="217"/>
    </location>
</feature>
<keyword evidence="6" id="KW-0812">Transmembrane</keyword>
<keyword evidence="5" id="KW-1015">Disulfide bond</keyword>
<dbReference type="AlphaFoldDB" id="A0AAX4H2U2"/>
<dbReference type="InterPro" id="IPR036774">
    <property type="entry name" value="ERV/ALR_sulphydryl_oxid_sf"/>
</dbReference>
<evidence type="ECO:0000313" key="9">
    <source>
        <dbReference type="Proteomes" id="UP001338582"/>
    </source>
</evidence>
<proteinExistence type="predicted"/>
<dbReference type="GO" id="GO:0016971">
    <property type="term" value="F:flavin-dependent sulfhydryl oxidase activity"/>
    <property type="evidence" value="ECO:0007669"/>
    <property type="project" value="InterPro"/>
</dbReference>
<dbReference type="EMBL" id="CP138894">
    <property type="protein sequence ID" value="WPK22867.1"/>
    <property type="molecule type" value="Genomic_DNA"/>
</dbReference>
<evidence type="ECO:0000256" key="2">
    <source>
        <dbReference type="ARBA" id="ARBA00022630"/>
    </source>
</evidence>
<keyword evidence="2 6" id="KW-0285">Flavoprotein</keyword>
<organism evidence="8 9">
    <name type="scientific">Australozyma saopauloensis</name>
    <dbReference type="NCBI Taxonomy" id="291208"/>
    <lineage>
        <taxon>Eukaryota</taxon>
        <taxon>Fungi</taxon>
        <taxon>Dikarya</taxon>
        <taxon>Ascomycota</taxon>
        <taxon>Saccharomycotina</taxon>
        <taxon>Pichiomycetes</taxon>
        <taxon>Metschnikowiaceae</taxon>
        <taxon>Australozyma</taxon>
    </lineage>
</organism>
<sequence>MHAYLLTYNSGLISDYSQTRLFLNSKMSKPRRKPLFNILLFTFVACAIYFVASSDRKSLPTLISTRANSAPVVEPAKAAIAKQNPIDTKLDAEVDLTGAQDLEGSLTETPFMPKMANETLKAQLGNSAWHLLHTVLARFPEEPSASEKSTLKQFVHLFAQVYPCGDCARHFQKLLKKYPPQVGSRKTAAIWGCHIHNKVNERLNKDEYDCTKILEDYDCGCGDDEKKTDFTLGNESMEHLRQISVDEVSPRQGG</sequence>
<dbReference type="RefSeq" id="XP_062875254.1">
    <property type="nucleotide sequence ID" value="XM_063019184.1"/>
</dbReference>
<dbReference type="PROSITE" id="PS51324">
    <property type="entry name" value="ERV_ALR"/>
    <property type="match status" value="1"/>
</dbReference>
<gene>
    <name evidence="8" type="ORF">PUMCH_000087</name>
</gene>
<dbReference type="FunFam" id="1.20.120.310:FF:000002">
    <property type="entry name" value="Sulfhydryl oxidase"/>
    <property type="match status" value="1"/>
</dbReference>
<dbReference type="GeneID" id="88171156"/>
<evidence type="ECO:0000256" key="5">
    <source>
        <dbReference type="ARBA" id="ARBA00023157"/>
    </source>
</evidence>
<dbReference type="Proteomes" id="UP001338582">
    <property type="component" value="Chromosome 1"/>
</dbReference>
<keyword evidence="4 6" id="KW-0560">Oxidoreductase</keyword>
<evidence type="ECO:0000256" key="1">
    <source>
        <dbReference type="ARBA" id="ARBA00001974"/>
    </source>
</evidence>
<comment type="catalytic activity">
    <reaction evidence="6">
        <text>2 R'C(R)SH + O2 = R'C(R)S-S(R)CR' + H2O2</text>
        <dbReference type="Rhea" id="RHEA:17357"/>
        <dbReference type="ChEBI" id="CHEBI:15379"/>
        <dbReference type="ChEBI" id="CHEBI:16240"/>
        <dbReference type="ChEBI" id="CHEBI:16520"/>
        <dbReference type="ChEBI" id="CHEBI:17412"/>
        <dbReference type="EC" id="1.8.3.2"/>
    </reaction>
</comment>
<evidence type="ECO:0000256" key="6">
    <source>
        <dbReference type="RuleBase" id="RU371123"/>
    </source>
</evidence>
<name>A0AAX4H2U2_9ASCO</name>
<comment type="cofactor">
    <cofactor evidence="1 6">
        <name>FAD</name>
        <dbReference type="ChEBI" id="CHEBI:57692"/>
    </cofactor>
</comment>
<dbReference type="Pfam" id="PF04777">
    <property type="entry name" value="Evr1_Alr"/>
    <property type="match status" value="1"/>
</dbReference>
<accession>A0AAX4H2U2</accession>
<keyword evidence="3 6" id="KW-0274">FAD</keyword>
<dbReference type="Gene3D" id="1.20.120.310">
    <property type="entry name" value="ERV/ALR sulfhydryl oxidase domain"/>
    <property type="match status" value="1"/>
</dbReference>
<dbReference type="PANTHER" id="PTHR12645:SF1">
    <property type="entry name" value="FAD-LINKED SULFHYDRYL OXIDASE ERV2"/>
    <property type="match status" value="1"/>
</dbReference>
<evidence type="ECO:0000256" key="3">
    <source>
        <dbReference type="ARBA" id="ARBA00022827"/>
    </source>
</evidence>
<dbReference type="EC" id="1.8.3.2" evidence="6"/>
<dbReference type="SUPFAM" id="SSF69000">
    <property type="entry name" value="FAD-dependent thiol oxidase"/>
    <property type="match status" value="1"/>
</dbReference>
<evidence type="ECO:0000259" key="7">
    <source>
        <dbReference type="PROSITE" id="PS51324"/>
    </source>
</evidence>
<dbReference type="GO" id="GO:0050660">
    <property type="term" value="F:flavin adenine dinucleotide binding"/>
    <property type="evidence" value="ECO:0007669"/>
    <property type="project" value="TreeGrafter"/>
</dbReference>
<dbReference type="PANTHER" id="PTHR12645">
    <property type="entry name" value="ALR/ERV"/>
    <property type="match status" value="1"/>
</dbReference>
<keyword evidence="9" id="KW-1185">Reference proteome</keyword>
<dbReference type="InterPro" id="IPR039799">
    <property type="entry name" value="ALR/ERV"/>
</dbReference>
<dbReference type="GO" id="GO:0005739">
    <property type="term" value="C:mitochondrion"/>
    <property type="evidence" value="ECO:0007669"/>
    <property type="project" value="TreeGrafter"/>
</dbReference>
<dbReference type="InterPro" id="IPR017905">
    <property type="entry name" value="ERV/ALR_sulphydryl_oxidase"/>
</dbReference>
<evidence type="ECO:0000313" key="8">
    <source>
        <dbReference type="EMBL" id="WPK22867.1"/>
    </source>
</evidence>
<protein>
    <recommendedName>
        <fullName evidence="6">Sulfhydryl oxidase</fullName>
        <ecNumber evidence="6">1.8.3.2</ecNumber>
    </recommendedName>
</protein>
<keyword evidence="6" id="KW-1133">Transmembrane helix</keyword>
<reference evidence="8 9" key="1">
    <citation type="submission" date="2023-10" db="EMBL/GenBank/DDBJ databases">
        <title>Draft Genome Sequence of Candida saopaulonensis from a very Premature Infant with Sepsis.</title>
        <authorList>
            <person name="Ning Y."/>
            <person name="Dai R."/>
            <person name="Xiao M."/>
            <person name="Xu Y."/>
            <person name="Yan Q."/>
            <person name="Zhang L."/>
        </authorList>
    </citation>
    <scope>NUCLEOTIDE SEQUENCE [LARGE SCALE GENOMIC DNA]</scope>
    <source>
        <strain evidence="8 9">19XY460</strain>
    </source>
</reference>